<organism evidence="1 2">
    <name type="scientific">Toxocara canis</name>
    <name type="common">Canine roundworm</name>
    <dbReference type="NCBI Taxonomy" id="6265"/>
    <lineage>
        <taxon>Eukaryota</taxon>
        <taxon>Metazoa</taxon>
        <taxon>Ecdysozoa</taxon>
        <taxon>Nematoda</taxon>
        <taxon>Chromadorea</taxon>
        <taxon>Rhabditida</taxon>
        <taxon>Spirurina</taxon>
        <taxon>Ascaridomorpha</taxon>
        <taxon>Ascaridoidea</taxon>
        <taxon>Toxocaridae</taxon>
        <taxon>Toxocara</taxon>
    </lineage>
</organism>
<accession>A0A0B2UUW2</accession>
<gene>
    <name evidence="1" type="ORF">Tcan_04216</name>
</gene>
<name>A0A0B2UUW2_TOXCA</name>
<evidence type="ECO:0000313" key="1">
    <source>
        <dbReference type="EMBL" id="KHN73059.1"/>
    </source>
</evidence>
<evidence type="ECO:0000313" key="2">
    <source>
        <dbReference type="Proteomes" id="UP000031036"/>
    </source>
</evidence>
<dbReference type="AlphaFoldDB" id="A0A0B2UUW2"/>
<protein>
    <submittedName>
        <fullName evidence="1">Uncharacterized protein</fullName>
    </submittedName>
</protein>
<keyword evidence="2" id="KW-1185">Reference proteome</keyword>
<comment type="caution">
    <text evidence="1">The sequence shown here is derived from an EMBL/GenBank/DDBJ whole genome shotgun (WGS) entry which is preliminary data.</text>
</comment>
<dbReference type="Proteomes" id="UP000031036">
    <property type="component" value="Unassembled WGS sequence"/>
</dbReference>
<reference evidence="1 2" key="1">
    <citation type="submission" date="2014-11" db="EMBL/GenBank/DDBJ databases">
        <title>Genetic blueprint of the zoonotic pathogen Toxocara canis.</title>
        <authorList>
            <person name="Zhu X.-Q."/>
            <person name="Korhonen P.K."/>
            <person name="Cai H."/>
            <person name="Young N.D."/>
            <person name="Nejsum P."/>
            <person name="von Samson-Himmelstjerna G."/>
            <person name="Boag P.R."/>
            <person name="Tan P."/>
            <person name="Li Q."/>
            <person name="Min J."/>
            <person name="Yang Y."/>
            <person name="Wang X."/>
            <person name="Fang X."/>
            <person name="Hall R.S."/>
            <person name="Hofmann A."/>
            <person name="Sternberg P.W."/>
            <person name="Jex A.R."/>
            <person name="Gasser R.B."/>
        </authorList>
    </citation>
    <scope>NUCLEOTIDE SEQUENCE [LARGE SCALE GENOMIC DNA]</scope>
    <source>
        <strain evidence="1">PN_DK_2014</strain>
    </source>
</reference>
<proteinExistence type="predicted"/>
<dbReference type="EMBL" id="JPKZ01003154">
    <property type="protein sequence ID" value="KHN73059.1"/>
    <property type="molecule type" value="Genomic_DNA"/>
</dbReference>
<sequence>MEKIAGRTVRYALTSGIKLTAAMRNRLLISRRNKFCSCDADRDECVNGRVTRSTSTLQNSGFCPPSLFFDLPPNSASERAIQSHEETLRDLLLPGYRVNSRLTAATGIAANQKRDAYAM</sequence>